<comment type="caution">
    <text evidence="3">The sequence shown here is derived from an EMBL/GenBank/DDBJ whole genome shotgun (WGS) entry which is preliminary data.</text>
</comment>
<dbReference type="RefSeq" id="WP_206572952.1">
    <property type="nucleotide sequence ID" value="NZ_JAFKCV010000003.1"/>
</dbReference>
<dbReference type="Proteomes" id="UP000664654">
    <property type="component" value="Unassembled WGS sequence"/>
</dbReference>
<dbReference type="InterPro" id="IPR029058">
    <property type="entry name" value="AB_hydrolase_fold"/>
</dbReference>
<dbReference type="InterPro" id="IPR050300">
    <property type="entry name" value="GDXG_lipolytic_enzyme"/>
</dbReference>
<dbReference type="AlphaFoldDB" id="A0A939INH7"/>
<organism evidence="3 4">
    <name type="scientific">Bowmanella dokdonensis</name>
    <dbReference type="NCBI Taxonomy" id="751969"/>
    <lineage>
        <taxon>Bacteria</taxon>
        <taxon>Pseudomonadati</taxon>
        <taxon>Pseudomonadota</taxon>
        <taxon>Gammaproteobacteria</taxon>
        <taxon>Alteromonadales</taxon>
        <taxon>Alteromonadaceae</taxon>
        <taxon>Bowmanella</taxon>
    </lineage>
</organism>
<keyword evidence="4" id="KW-1185">Reference proteome</keyword>
<dbReference type="GO" id="GO:0016787">
    <property type="term" value="F:hydrolase activity"/>
    <property type="evidence" value="ECO:0007669"/>
    <property type="project" value="UniProtKB-KW"/>
</dbReference>
<dbReference type="Pfam" id="PF01738">
    <property type="entry name" value="DLH"/>
    <property type="match status" value="1"/>
</dbReference>
<feature type="domain" description="Dienelactone hydrolase" evidence="2">
    <location>
        <begin position="117"/>
        <end position="318"/>
    </location>
</feature>
<evidence type="ECO:0000313" key="3">
    <source>
        <dbReference type="EMBL" id="MBN7824835.1"/>
    </source>
</evidence>
<evidence type="ECO:0000259" key="2">
    <source>
        <dbReference type="Pfam" id="PF01738"/>
    </source>
</evidence>
<dbReference type="SUPFAM" id="SSF53474">
    <property type="entry name" value="alpha/beta-Hydrolases"/>
    <property type="match status" value="1"/>
</dbReference>
<dbReference type="Gene3D" id="3.40.50.1820">
    <property type="entry name" value="alpha/beta hydrolase"/>
    <property type="match status" value="1"/>
</dbReference>
<dbReference type="InterPro" id="IPR002925">
    <property type="entry name" value="Dienelactn_hydro"/>
</dbReference>
<sequence>MKTVNRKRFIHFLPLTDVLSHIVKKESGNAPMDSWPGHSYLDLGRMLFLTAVCLFASNTLAQHDAMTPISPPAQPDAIELDTPALTDATAQETWHSQYGSRFARNVTIATLTPFLPSPEKATRAAVVVAPGGGFRTLSMDNEGWNVARALADQGIAAFVLKYRLNQTPADMAEFSRSMDQMFADAGRRSPQFDPEQMKVRLAPQLEDARAAFDLIRRRAAEWKIDRDRIGMIGFSAGAMLTMATTLVGEDAKPAFIANIYGPLSSLAVPADAPPLFVVLAADDPLFANSGFGLIESWHRANKPVEFHFYEQGGHGFGMYPKETTSTGWFEAYTAWLTMHGMLEPEGS</sequence>
<evidence type="ECO:0000313" key="4">
    <source>
        <dbReference type="Proteomes" id="UP000664654"/>
    </source>
</evidence>
<reference evidence="3" key="1">
    <citation type="submission" date="2021-03" db="EMBL/GenBank/DDBJ databases">
        <title>novel species isolated from a fishpond in China.</title>
        <authorList>
            <person name="Lu H."/>
            <person name="Cai Z."/>
        </authorList>
    </citation>
    <scope>NUCLEOTIDE SEQUENCE</scope>
    <source>
        <strain evidence="3">JCM 30855</strain>
    </source>
</reference>
<dbReference type="PANTHER" id="PTHR48081:SF6">
    <property type="entry name" value="PEPTIDASE S9 PROLYL OLIGOPEPTIDASE CATALYTIC DOMAIN-CONTAINING PROTEIN"/>
    <property type="match status" value="1"/>
</dbReference>
<accession>A0A939INH7</accession>
<dbReference type="PANTHER" id="PTHR48081">
    <property type="entry name" value="AB HYDROLASE SUPERFAMILY PROTEIN C4A8.06C"/>
    <property type="match status" value="1"/>
</dbReference>
<protein>
    <submittedName>
        <fullName evidence="3">Alpha/beta hydrolase</fullName>
    </submittedName>
</protein>
<keyword evidence="1 3" id="KW-0378">Hydrolase</keyword>
<proteinExistence type="predicted"/>
<dbReference type="EMBL" id="JAFKCV010000003">
    <property type="protein sequence ID" value="MBN7824835.1"/>
    <property type="molecule type" value="Genomic_DNA"/>
</dbReference>
<gene>
    <name evidence="3" type="ORF">J0A66_06300</name>
</gene>
<evidence type="ECO:0000256" key="1">
    <source>
        <dbReference type="ARBA" id="ARBA00022801"/>
    </source>
</evidence>
<name>A0A939INH7_9ALTE</name>